<evidence type="ECO:0000313" key="3">
    <source>
        <dbReference type="Proteomes" id="UP000509367"/>
    </source>
</evidence>
<dbReference type="EMBL" id="CP054836">
    <property type="protein sequence ID" value="QKV18334.1"/>
    <property type="molecule type" value="Genomic_DNA"/>
</dbReference>
<sequence length="186" mass="19911">MTGSESDSPISRPVVVSVLPSGGFPVRIEATSEQRAALAEAHALVSVDEFTADLVVKRWRKDGVRIQGTASARIVQACIVSLDPVKSDINVEIDAVFVPEGSRLARPLDDEGALIVDPEGPDLPETFEGGVIDVGAVAEEFFELEIDPYPRAPGVELEEFVGAADDEGEDRSENPFARLAGLRDKL</sequence>
<dbReference type="Pfam" id="PF02620">
    <property type="entry name" value="YceD"/>
    <property type="match status" value="1"/>
</dbReference>
<evidence type="ECO:0000256" key="1">
    <source>
        <dbReference type="SAM" id="MobiDB-lite"/>
    </source>
</evidence>
<reference evidence="2 3" key="1">
    <citation type="submission" date="2020-06" db="EMBL/GenBank/DDBJ databases">
        <title>Oricola thermophila sp. nov. isolated from a tidal sediments.</title>
        <authorList>
            <person name="Kwon K.K."/>
            <person name="Yang S.-H."/>
            <person name="Park M.-J."/>
        </authorList>
    </citation>
    <scope>NUCLEOTIDE SEQUENCE [LARGE SCALE GENOMIC DNA]</scope>
    <source>
        <strain evidence="2 3">MEBiC13590</strain>
    </source>
</reference>
<proteinExistence type="predicted"/>
<dbReference type="RefSeq" id="WP_175276228.1">
    <property type="nucleotide sequence ID" value="NZ_CP054836.1"/>
</dbReference>
<evidence type="ECO:0000313" key="2">
    <source>
        <dbReference type="EMBL" id="QKV18334.1"/>
    </source>
</evidence>
<name>A0A6N1VBQ8_9HYPH</name>
<dbReference type="Proteomes" id="UP000509367">
    <property type="component" value="Chromosome"/>
</dbReference>
<feature type="region of interest" description="Disordered" evidence="1">
    <location>
        <begin position="163"/>
        <end position="186"/>
    </location>
</feature>
<dbReference type="AlphaFoldDB" id="A0A6N1VBQ8"/>
<gene>
    <name evidence="2" type="ORF">HTY61_07640</name>
</gene>
<dbReference type="KEGG" id="orm:HTY61_07640"/>
<organism evidence="2 3">
    <name type="scientific">Oricola thermophila</name>
    <dbReference type="NCBI Taxonomy" id="2742145"/>
    <lineage>
        <taxon>Bacteria</taxon>
        <taxon>Pseudomonadati</taxon>
        <taxon>Pseudomonadota</taxon>
        <taxon>Alphaproteobacteria</taxon>
        <taxon>Hyphomicrobiales</taxon>
        <taxon>Ahrensiaceae</taxon>
        <taxon>Oricola</taxon>
    </lineage>
</organism>
<keyword evidence="3" id="KW-1185">Reference proteome</keyword>
<protein>
    <submittedName>
        <fullName evidence="2">DUF177 domain-containing protein</fullName>
    </submittedName>
</protein>
<accession>A0A6N1VBQ8</accession>
<dbReference type="InterPro" id="IPR003772">
    <property type="entry name" value="YceD"/>
</dbReference>